<sequence>MTEKRITAKEARAIITGDDEDVLDRLKENSLQTNLDCAYELIRTQIRHRRRRNIDMSPTIPPEYNKYALAVFGSLWFCTSQDGIVVLSNTTNQFMHQLVVEDGFTVTIRKEWGTIGGSSSGKTFLPVFTISWLSDSENQLS</sequence>
<protein>
    <submittedName>
        <fullName evidence="1">Uncharacterized protein</fullName>
    </submittedName>
</protein>
<dbReference type="EMBL" id="MK500565">
    <property type="protein sequence ID" value="QBK91729.1"/>
    <property type="molecule type" value="Genomic_DNA"/>
</dbReference>
<accession>A0A481Z9E5</accession>
<organism evidence="1">
    <name type="scientific">Pithovirus LCPAC304</name>
    <dbReference type="NCBI Taxonomy" id="2506594"/>
    <lineage>
        <taxon>Viruses</taxon>
        <taxon>Pithoviruses</taxon>
    </lineage>
</organism>
<gene>
    <name evidence="1" type="ORF">LCPAC304_00550</name>
</gene>
<reference evidence="1" key="1">
    <citation type="journal article" date="2019" name="MBio">
        <title>Virus Genomes from Deep Sea Sediments Expand the Ocean Megavirome and Support Independent Origins of Viral Gigantism.</title>
        <authorList>
            <person name="Backstrom D."/>
            <person name="Yutin N."/>
            <person name="Jorgensen S.L."/>
            <person name="Dharamshi J."/>
            <person name="Homa F."/>
            <person name="Zaremba-Niedwiedzka K."/>
            <person name="Spang A."/>
            <person name="Wolf Y.I."/>
            <person name="Koonin E.V."/>
            <person name="Ettema T.J."/>
        </authorList>
    </citation>
    <scope>NUCLEOTIDE SEQUENCE</scope>
</reference>
<evidence type="ECO:0000313" key="1">
    <source>
        <dbReference type="EMBL" id="QBK91729.1"/>
    </source>
</evidence>
<name>A0A481Z9E5_9VIRU</name>
<proteinExistence type="predicted"/>